<dbReference type="Proteomes" id="UP000215223">
    <property type="component" value="Unassembled WGS sequence"/>
</dbReference>
<dbReference type="InterPro" id="IPR008893">
    <property type="entry name" value="WGR_domain"/>
</dbReference>
<sequence length="138" mass="15127">MAPATAMIAHGWELHSTQDGSDKFYRVLVIDTVTLVNYGPRNTTGQFVAHCFAGVGDAVRTAQEKARILTNEKAAKGYRITRDFTEFPVDRSYAVLLAALGHGSHRANRIPARIRETIVARFRRAAAEQDTARAGASL</sequence>
<organism evidence="2 3">
    <name type="scientific">Amycolatopsis thailandensis</name>
    <dbReference type="NCBI Taxonomy" id="589330"/>
    <lineage>
        <taxon>Bacteria</taxon>
        <taxon>Bacillati</taxon>
        <taxon>Actinomycetota</taxon>
        <taxon>Actinomycetes</taxon>
        <taxon>Pseudonocardiales</taxon>
        <taxon>Pseudonocardiaceae</taxon>
        <taxon>Amycolatopsis</taxon>
    </lineage>
</organism>
<feature type="domain" description="WGR" evidence="1">
    <location>
        <begin position="17"/>
        <end position="83"/>
    </location>
</feature>
<evidence type="ECO:0000313" key="2">
    <source>
        <dbReference type="EMBL" id="OXM57061.1"/>
    </source>
</evidence>
<evidence type="ECO:0000259" key="1">
    <source>
        <dbReference type="Pfam" id="PF05406"/>
    </source>
</evidence>
<keyword evidence="3" id="KW-1185">Reference proteome</keyword>
<dbReference type="EMBL" id="NMQT01000031">
    <property type="protein sequence ID" value="OXM57061.1"/>
    <property type="molecule type" value="Genomic_DNA"/>
</dbReference>
<dbReference type="OrthoDB" id="4188949at2"/>
<protein>
    <recommendedName>
        <fullName evidence="1">WGR domain-containing protein</fullName>
    </recommendedName>
</protein>
<reference evidence="2 3" key="1">
    <citation type="submission" date="2017-07" db="EMBL/GenBank/DDBJ databases">
        <title>Amycolatopsis thailandensis Genome sequencing and assembly.</title>
        <authorList>
            <person name="Kaur N."/>
            <person name="Mayilraj S."/>
        </authorList>
    </citation>
    <scope>NUCLEOTIDE SEQUENCE [LARGE SCALE GENOMIC DNA]</scope>
    <source>
        <strain evidence="2 3">JCM 16380</strain>
    </source>
</reference>
<gene>
    <name evidence="2" type="ORF">CFP71_10015</name>
</gene>
<dbReference type="Pfam" id="PF05406">
    <property type="entry name" value="WGR"/>
    <property type="match status" value="1"/>
</dbReference>
<dbReference type="AlphaFoldDB" id="A0A229SE71"/>
<accession>A0A229SE71</accession>
<dbReference type="Gene3D" id="2.20.140.10">
    <property type="entry name" value="WGR domain"/>
    <property type="match status" value="1"/>
</dbReference>
<comment type="caution">
    <text evidence="2">The sequence shown here is derived from an EMBL/GenBank/DDBJ whole genome shotgun (WGS) entry which is preliminary data.</text>
</comment>
<proteinExistence type="predicted"/>
<name>A0A229SE71_9PSEU</name>
<evidence type="ECO:0000313" key="3">
    <source>
        <dbReference type="Proteomes" id="UP000215223"/>
    </source>
</evidence>